<protein>
    <submittedName>
        <fullName evidence="2">Uncharacterized protein</fullName>
    </submittedName>
</protein>
<keyword evidence="1" id="KW-0812">Transmembrane</keyword>
<keyword evidence="1" id="KW-0472">Membrane</keyword>
<dbReference type="Pfam" id="PF26047">
    <property type="entry name" value="DUF8015"/>
    <property type="match status" value="1"/>
</dbReference>
<proteinExistence type="predicted"/>
<dbReference type="Proteomes" id="UP000011867">
    <property type="component" value="Chromosome"/>
</dbReference>
<sequence>MTHSSSSTPTPTWYDGLLAAMPTLLVGGAAVGWLSALPTVAGLAGGGLVAAVLVSVSLFIVPPT</sequence>
<accession>M1XQF5</accession>
<gene>
    <name evidence="2" type="ordered locus">Nmlp_2141</name>
</gene>
<dbReference type="HOGENOM" id="CLU_2893356_0_0_2"/>
<reference evidence="2 3" key="1">
    <citation type="journal article" date="2013" name="Genome Announc.">
        <title>Genome of the haloarchaeon Natronomonas moolapensis, a neutrophilic member of a previously haloalkaliphilic genus.</title>
        <authorList>
            <person name="Dyall-Smith M.L."/>
            <person name="Pfeiffer F."/>
            <person name="Oberwinkler T."/>
            <person name="Klee K."/>
            <person name="Rampp M."/>
            <person name="Palm P."/>
            <person name="Gross K."/>
            <person name="Schuster S.C."/>
            <person name="Oesterhelt D."/>
        </authorList>
    </citation>
    <scope>NUCLEOTIDE SEQUENCE [LARGE SCALE GENOMIC DNA]</scope>
    <source>
        <strain evidence="3">DSM 18674 / JCM 14361 / 8.8.11</strain>
    </source>
</reference>
<dbReference type="InterPro" id="IPR058328">
    <property type="entry name" value="DUF8015"/>
</dbReference>
<dbReference type="AlphaFoldDB" id="M1XQF5"/>
<dbReference type="eggNOG" id="arCOG10708">
    <property type="taxonomic scope" value="Archaea"/>
</dbReference>
<name>M1XQF5_NATM8</name>
<dbReference type="EMBL" id="HF582854">
    <property type="protein sequence ID" value="CCQ36321.1"/>
    <property type="molecule type" value="Genomic_DNA"/>
</dbReference>
<keyword evidence="3" id="KW-1185">Reference proteome</keyword>
<organism evidence="2 3">
    <name type="scientific">Natronomonas moolapensis (strain DSM 18674 / CECT 7526 / JCM 14361 / 8.8.11)</name>
    <dbReference type="NCBI Taxonomy" id="268739"/>
    <lineage>
        <taxon>Archaea</taxon>
        <taxon>Methanobacteriati</taxon>
        <taxon>Methanobacteriota</taxon>
        <taxon>Stenosarchaea group</taxon>
        <taxon>Halobacteria</taxon>
        <taxon>Halobacteriales</taxon>
        <taxon>Natronomonadaceae</taxon>
        <taxon>Natronomonas</taxon>
    </lineage>
</organism>
<evidence type="ECO:0000313" key="3">
    <source>
        <dbReference type="Proteomes" id="UP000011867"/>
    </source>
</evidence>
<feature type="transmembrane region" description="Helical" evidence="1">
    <location>
        <begin position="12"/>
        <end position="34"/>
    </location>
</feature>
<feature type="transmembrane region" description="Helical" evidence="1">
    <location>
        <begin position="40"/>
        <end position="61"/>
    </location>
</feature>
<dbReference type="GeneID" id="14652743"/>
<evidence type="ECO:0000313" key="2">
    <source>
        <dbReference type="EMBL" id="CCQ36321.1"/>
    </source>
</evidence>
<evidence type="ECO:0000256" key="1">
    <source>
        <dbReference type="SAM" id="Phobius"/>
    </source>
</evidence>
<dbReference type="RefSeq" id="WP_015409123.1">
    <property type="nucleotide sequence ID" value="NC_020388.1"/>
</dbReference>
<dbReference type="KEGG" id="nmo:Nmlp_2141"/>
<keyword evidence="1" id="KW-1133">Transmembrane helix</keyword>